<evidence type="ECO:0000259" key="1">
    <source>
        <dbReference type="Pfam" id="PF03795"/>
    </source>
</evidence>
<dbReference type="InterPro" id="IPR005545">
    <property type="entry name" value="YCII"/>
</dbReference>
<sequence length="196" mass="22248">MAKPQVTKKWIHKTTERLRPKLRSPGSGRARFGAMDLDPKRQKELDKSIPDRAVLRLANWRTVNSRCFLITDPKLDIRTTISLTPTSQSLLIMATELKEYLVIIPDLPDVLAKRQVLLKPHNQDAAPLVKAGRVPFFGSTLAHHSAEGQQVTENGTVMIIKAESEEEIKEIIRKDIFTIEGVWDFGKLSIWPFKSK</sequence>
<dbReference type="OrthoDB" id="5519740at2759"/>
<dbReference type="PANTHER" id="PTHR33606:SF3">
    <property type="entry name" value="PROTEIN YCII"/>
    <property type="match status" value="1"/>
</dbReference>
<comment type="caution">
    <text evidence="2">The sequence shown here is derived from an EMBL/GenBank/DDBJ whole genome shotgun (WGS) entry which is preliminary data.</text>
</comment>
<gene>
    <name evidence="2" type="ORF">FPCIR_8665</name>
</gene>
<dbReference type="PANTHER" id="PTHR33606">
    <property type="entry name" value="PROTEIN YCII"/>
    <property type="match status" value="1"/>
</dbReference>
<dbReference type="Pfam" id="PF03795">
    <property type="entry name" value="YCII"/>
    <property type="match status" value="1"/>
</dbReference>
<evidence type="ECO:0000313" key="3">
    <source>
        <dbReference type="Proteomes" id="UP000546213"/>
    </source>
</evidence>
<reference evidence="2 3" key="1">
    <citation type="submission" date="2020-05" db="EMBL/GenBank/DDBJ databases">
        <title>Identification and distribution of gene clusters putatively required for synthesis of sphingolipid metabolism inhibitors in phylogenetically diverse species of the filamentous fungus Fusarium.</title>
        <authorList>
            <person name="Kim H.-S."/>
            <person name="Busman M."/>
            <person name="Brown D.W."/>
            <person name="Divon H."/>
            <person name="Uhlig S."/>
            <person name="Proctor R.H."/>
        </authorList>
    </citation>
    <scope>NUCLEOTIDE SEQUENCE [LARGE SCALE GENOMIC DNA]</scope>
    <source>
        <strain evidence="2 3">NRRL 36939</strain>
    </source>
</reference>
<evidence type="ECO:0000313" key="2">
    <source>
        <dbReference type="EMBL" id="KAF5584436.1"/>
    </source>
</evidence>
<dbReference type="InterPro" id="IPR011008">
    <property type="entry name" value="Dimeric_a/b-barrel"/>
</dbReference>
<dbReference type="Proteomes" id="UP000546213">
    <property type="component" value="Unassembled WGS sequence"/>
</dbReference>
<dbReference type="SUPFAM" id="SSF54909">
    <property type="entry name" value="Dimeric alpha+beta barrel"/>
    <property type="match status" value="1"/>
</dbReference>
<accession>A0A8H5NYS0</accession>
<name>A0A8H5NYS0_9HYPO</name>
<proteinExistence type="predicted"/>
<dbReference type="EMBL" id="JAAOAS010000225">
    <property type="protein sequence ID" value="KAF5584436.1"/>
    <property type="molecule type" value="Genomic_DNA"/>
</dbReference>
<organism evidence="2 3">
    <name type="scientific">Fusarium pseudocircinatum</name>
    <dbReference type="NCBI Taxonomy" id="56676"/>
    <lineage>
        <taxon>Eukaryota</taxon>
        <taxon>Fungi</taxon>
        <taxon>Dikarya</taxon>
        <taxon>Ascomycota</taxon>
        <taxon>Pezizomycotina</taxon>
        <taxon>Sordariomycetes</taxon>
        <taxon>Hypocreomycetidae</taxon>
        <taxon>Hypocreales</taxon>
        <taxon>Nectriaceae</taxon>
        <taxon>Fusarium</taxon>
        <taxon>Fusarium fujikuroi species complex</taxon>
    </lineage>
</organism>
<dbReference type="Gene3D" id="3.30.70.1060">
    <property type="entry name" value="Dimeric alpha+beta barrel"/>
    <property type="match status" value="1"/>
</dbReference>
<keyword evidence="3" id="KW-1185">Reference proteome</keyword>
<protein>
    <submittedName>
        <fullName evidence="2">Fusaric acid biosynthesis 2</fullName>
    </submittedName>
</protein>
<dbReference type="AlphaFoldDB" id="A0A8H5NYS0"/>
<dbReference type="InterPro" id="IPR051807">
    <property type="entry name" value="Sec-metab_biosynth-assoc"/>
</dbReference>
<feature type="domain" description="YCII-related" evidence="1">
    <location>
        <begin position="100"/>
        <end position="183"/>
    </location>
</feature>